<dbReference type="SUPFAM" id="SSF53639">
    <property type="entry name" value="AraD/HMP-PK domain-like"/>
    <property type="match status" value="1"/>
</dbReference>
<accession>A0A075GF48</accession>
<feature type="compositionally biased region" description="Pro residues" evidence="1">
    <location>
        <begin position="22"/>
        <end position="35"/>
    </location>
</feature>
<dbReference type="Gene3D" id="3.40.225.10">
    <property type="entry name" value="Class II aldolase/adducin N-terminal domain"/>
    <property type="match status" value="1"/>
</dbReference>
<dbReference type="AlphaFoldDB" id="A0A075GF48"/>
<feature type="compositionally biased region" description="Low complexity" evidence="1">
    <location>
        <begin position="36"/>
        <end position="54"/>
    </location>
</feature>
<dbReference type="SMART" id="SM01007">
    <property type="entry name" value="Aldolase_II"/>
    <property type="match status" value="1"/>
</dbReference>
<dbReference type="EMBL" id="KF900657">
    <property type="protein sequence ID" value="AIF02676.1"/>
    <property type="molecule type" value="Genomic_DNA"/>
</dbReference>
<sequence>MAKKGDSTPGAAESDEEKNTPKGPPSGPPGGPPKGAPMGMPMGMFPGIAATGAPPQRPAGPPTPVQQDNGQQEDDEEQEEIVDTPVDGEDDEFSDEPPAPSADIGGMIGQAMAATPMSDVEALRAENMSMRDALTNATGIINEMDTQPMPPIVGDGFVVPAHVVSDFVRIGRQLQRDGLCHATVGSVSTLSLDEPNLVHITKEGSPLGQLDERHITSGRLGEMAPHGAGSAWKVHTILLAVTSLEHNGSAACAHLPAPYTTAMSLEQDLFVLRPSDLAGKQRFESVVIVDSDDVSEDDFLRQLSEGLQQSKCKAIVVRGGGVYAVGANFNEAWDNAAAIEHSMKISFLTRLADIE</sequence>
<evidence type="ECO:0000313" key="3">
    <source>
        <dbReference type="EMBL" id="AIF02676.1"/>
    </source>
</evidence>
<name>A0A075GF48_9EURY</name>
<organism evidence="3">
    <name type="scientific">uncultured marine group II/III euryarchaeote KM3_158_G08</name>
    <dbReference type="NCBI Taxonomy" id="1457907"/>
    <lineage>
        <taxon>Archaea</taxon>
        <taxon>Methanobacteriati</taxon>
        <taxon>Methanobacteriota</taxon>
        <taxon>environmental samples</taxon>
    </lineage>
</organism>
<feature type="domain" description="Class II aldolase/adducin N-terminal" evidence="2">
    <location>
        <begin position="165"/>
        <end position="347"/>
    </location>
</feature>
<evidence type="ECO:0000256" key="1">
    <source>
        <dbReference type="SAM" id="MobiDB-lite"/>
    </source>
</evidence>
<dbReference type="InterPro" id="IPR001303">
    <property type="entry name" value="Aldolase_II/adducin_N"/>
</dbReference>
<feature type="compositionally biased region" description="Acidic residues" evidence="1">
    <location>
        <begin position="71"/>
        <end position="95"/>
    </location>
</feature>
<dbReference type="InterPro" id="IPR036409">
    <property type="entry name" value="Aldolase_II/adducin_N_sf"/>
</dbReference>
<feature type="compositionally biased region" description="Pro residues" evidence="1">
    <location>
        <begin position="55"/>
        <end position="64"/>
    </location>
</feature>
<feature type="region of interest" description="Disordered" evidence="1">
    <location>
        <begin position="1"/>
        <end position="103"/>
    </location>
</feature>
<evidence type="ECO:0000259" key="2">
    <source>
        <dbReference type="SMART" id="SM01007"/>
    </source>
</evidence>
<protein>
    <recommendedName>
        <fullName evidence="2">Class II aldolase/adducin N-terminal domain-containing protein</fullName>
    </recommendedName>
</protein>
<reference evidence="3" key="1">
    <citation type="journal article" date="2014" name="Genome Biol. Evol.">
        <title>Pangenome evidence for extensive interdomain horizontal transfer affecting lineage core and shell genes in uncultured planktonic thaumarchaeota and euryarchaeota.</title>
        <authorList>
            <person name="Deschamps P."/>
            <person name="Zivanovic Y."/>
            <person name="Moreira D."/>
            <person name="Rodriguez-Valera F."/>
            <person name="Lopez-Garcia P."/>
        </authorList>
    </citation>
    <scope>NUCLEOTIDE SEQUENCE</scope>
</reference>
<dbReference type="Pfam" id="PF00596">
    <property type="entry name" value="Aldolase_II"/>
    <property type="match status" value="1"/>
</dbReference>
<dbReference type="UniPathway" id="UPA00071"/>
<proteinExistence type="predicted"/>